<dbReference type="EMBL" id="CAEZZL010000043">
    <property type="protein sequence ID" value="CAB4761510.1"/>
    <property type="molecule type" value="Genomic_DNA"/>
</dbReference>
<keyword evidence="2" id="KW-0812">Transmembrane</keyword>
<organism evidence="4">
    <name type="scientific">freshwater metagenome</name>
    <dbReference type="NCBI Taxonomy" id="449393"/>
    <lineage>
        <taxon>unclassified sequences</taxon>
        <taxon>metagenomes</taxon>
        <taxon>ecological metagenomes</taxon>
    </lineage>
</organism>
<evidence type="ECO:0000313" key="3">
    <source>
        <dbReference type="EMBL" id="CAB4368212.1"/>
    </source>
</evidence>
<dbReference type="AlphaFoldDB" id="A0A6J6UNZ7"/>
<gene>
    <name evidence="4" type="ORF">UFOPK2870_00690</name>
    <name evidence="3" type="ORF">UFOPK4179_01009</name>
</gene>
<dbReference type="EMBL" id="CAETWZ010000103">
    <property type="protein sequence ID" value="CAB4368212.1"/>
    <property type="molecule type" value="Genomic_DNA"/>
</dbReference>
<accession>A0A6J6UNZ7</accession>
<reference evidence="4" key="1">
    <citation type="submission" date="2020-05" db="EMBL/GenBank/DDBJ databases">
        <authorList>
            <person name="Chiriac C."/>
            <person name="Salcher M."/>
            <person name="Ghai R."/>
            <person name="Kavagutti S V."/>
        </authorList>
    </citation>
    <scope>NUCLEOTIDE SEQUENCE</scope>
</reference>
<evidence type="ECO:0000313" key="4">
    <source>
        <dbReference type="EMBL" id="CAB4761510.1"/>
    </source>
</evidence>
<feature type="region of interest" description="Disordered" evidence="1">
    <location>
        <begin position="56"/>
        <end position="75"/>
    </location>
</feature>
<sequence length="75" mass="7682">MLAHDAVTSGCRVVWLVAPVMMLMELVTATAAPVRAPASLMLNLSEINAVPSPMVSASANSPNMSRGDFGAPASV</sequence>
<protein>
    <submittedName>
        <fullName evidence="4">Unannotated protein</fullName>
    </submittedName>
</protein>
<proteinExistence type="predicted"/>
<keyword evidence="2" id="KW-0472">Membrane</keyword>
<feature type="transmembrane region" description="Helical" evidence="2">
    <location>
        <begin position="12"/>
        <end position="34"/>
    </location>
</feature>
<keyword evidence="2" id="KW-1133">Transmembrane helix</keyword>
<evidence type="ECO:0000256" key="1">
    <source>
        <dbReference type="SAM" id="MobiDB-lite"/>
    </source>
</evidence>
<name>A0A6J6UNZ7_9ZZZZ</name>
<evidence type="ECO:0000256" key="2">
    <source>
        <dbReference type="SAM" id="Phobius"/>
    </source>
</evidence>